<accession>A0ABT8KCG6</accession>
<evidence type="ECO:0000313" key="1">
    <source>
        <dbReference type="EMBL" id="MDN4615140.1"/>
    </source>
</evidence>
<dbReference type="RefSeq" id="WP_301208739.1">
    <property type="nucleotide sequence ID" value="NZ_JAROCF010000001.1"/>
</dbReference>
<comment type="caution">
    <text evidence="1">The sequence shown here is derived from an EMBL/GenBank/DDBJ whole genome shotgun (WGS) entry which is preliminary data.</text>
</comment>
<proteinExistence type="predicted"/>
<dbReference type="Pfam" id="PF14103">
    <property type="entry name" value="DUF4276"/>
    <property type="match status" value="1"/>
</dbReference>
<dbReference type="EMBL" id="JAROCF010000001">
    <property type="protein sequence ID" value="MDN4615140.1"/>
    <property type="molecule type" value="Genomic_DNA"/>
</dbReference>
<sequence>MEGHGEVLAMPSLVARVAREAYGRFDIVPQHSPMRVKRGRFSPRFSDYERALQLVSVAHESVLVVLDSDDDDPEQLASDLEARASECVSHRRVLVAPAVREFEAWFLASIDTMAGREAVKPDAQFQTNPELLKGPKNHFASLLINGVYSESVDQKRYASLIDVDTATKRSRSFARLVDAIGQLIST</sequence>
<evidence type="ECO:0000313" key="2">
    <source>
        <dbReference type="Proteomes" id="UP001174208"/>
    </source>
</evidence>
<protein>
    <submittedName>
        <fullName evidence="1">DUF4276 family protein</fullName>
    </submittedName>
</protein>
<dbReference type="InterPro" id="IPR025455">
    <property type="entry name" value="DUF4276"/>
</dbReference>
<organism evidence="1 2">
    <name type="scientific">Leifsonia williamsii</name>
    <dbReference type="NCBI Taxonomy" id="3035919"/>
    <lineage>
        <taxon>Bacteria</taxon>
        <taxon>Bacillati</taxon>
        <taxon>Actinomycetota</taxon>
        <taxon>Actinomycetes</taxon>
        <taxon>Micrococcales</taxon>
        <taxon>Microbacteriaceae</taxon>
        <taxon>Leifsonia</taxon>
    </lineage>
</organism>
<gene>
    <name evidence="1" type="ORF">P5G50_11845</name>
</gene>
<keyword evidence="2" id="KW-1185">Reference proteome</keyword>
<reference evidence="1" key="1">
    <citation type="submission" date="2023-06" db="EMBL/GenBank/DDBJ databases">
        <title>MT1 and MT2 Draft Genomes of Novel Species.</title>
        <authorList>
            <person name="Venkateswaran K."/>
        </authorList>
    </citation>
    <scope>NUCLEOTIDE SEQUENCE</scope>
    <source>
        <strain evidence="1">F6_8S_P_1B</strain>
    </source>
</reference>
<dbReference type="Proteomes" id="UP001174208">
    <property type="component" value="Unassembled WGS sequence"/>
</dbReference>
<name>A0ABT8KCG6_9MICO</name>